<reference evidence="2 3" key="1">
    <citation type="submission" date="2019-12" db="EMBL/GenBank/DDBJ databases">
        <title>Genomic-based taxomic classification of the family Erythrobacteraceae.</title>
        <authorList>
            <person name="Xu L."/>
        </authorList>
    </citation>
    <scope>NUCLEOTIDE SEQUENCE [LARGE SCALE GENOMIC DNA]</scope>
    <source>
        <strain evidence="2 3">SW-109</strain>
    </source>
</reference>
<comment type="caution">
    <text evidence="2">The sequence shown here is derived from an EMBL/GenBank/DDBJ whole genome shotgun (WGS) entry which is preliminary data.</text>
</comment>
<sequence length="261" mass="29960">MPKKQAHNMVLRRLGQSLREQDWFAAGIEFFIVIVGVFLGLQAANWNEERLAREDERAIIERLHEETGNLLEAVRAEGAGLQSHADDLVSAQPMLFSAEPERALTQDECLAILSSHVYRKPLDELPILDELLSTGRFDRLQNSDLKQLLRAYIQFRDRERGTHEERTNELFRLYSRYPDLVRVGVTAIGNEQGASGRFELLSANDYRWNQSCDARAMRQSQPFLNDLFDNMARSGNVLIANKKRETMLIQLSERLSDLLNS</sequence>
<dbReference type="Proteomes" id="UP000471435">
    <property type="component" value="Unassembled WGS sequence"/>
</dbReference>
<dbReference type="OrthoDB" id="7562173at2"/>
<evidence type="ECO:0000313" key="3">
    <source>
        <dbReference type="Proteomes" id="UP000471435"/>
    </source>
</evidence>
<dbReference type="RefSeq" id="WP_160729708.1">
    <property type="nucleotide sequence ID" value="NZ_WTYP01000001.1"/>
</dbReference>
<proteinExistence type="predicted"/>
<keyword evidence="1" id="KW-0812">Transmembrane</keyword>
<organism evidence="2 3">
    <name type="scientific">Pontixanthobacter luteolus</name>
    <dbReference type="NCBI Taxonomy" id="295089"/>
    <lineage>
        <taxon>Bacteria</taxon>
        <taxon>Pseudomonadati</taxon>
        <taxon>Pseudomonadota</taxon>
        <taxon>Alphaproteobacteria</taxon>
        <taxon>Sphingomonadales</taxon>
        <taxon>Erythrobacteraceae</taxon>
        <taxon>Pontixanthobacter</taxon>
    </lineage>
</organism>
<name>A0A6I4V0X7_9SPHN</name>
<feature type="transmembrane region" description="Helical" evidence="1">
    <location>
        <begin position="21"/>
        <end position="41"/>
    </location>
</feature>
<keyword evidence="1" id="KW-1133">Transmembrane helix</keyword>
<evidence type="ECO:0000313" key="2">
    <source>
        <dbReference type="EMBL" id="MXP46480.1"/>
    </source>
</evidence>
<dbReference type="AlphaFoldDB" id="A0A6I4V0X7"/>
<evidence type="ECO:0000256" key="1">
    <source>
        <dbReference type="SAM" id="Phobius"/>
    </source>
</evidence>
<dbReference type="EMBL" id="WTYP01000001">
    <property type="protein sequence ID" value="MXP46480.1"/>
    <property type="molecule type" value="Genomic_DNA"/>
</dbReference>
<gene>
    <name evidence="2" type="ORF">GRI43_03605</name>
</gene>
<keyword evidence="3" id="KW-1185">Reference proteome</keyword>
<accession>A0A6I4V0X7</accession>
<keyword evidence="1" id="KW-0472">Membrane</keyword>
<protein>
    <submittedName>
        <fullName evidence="2">Uncharacterized protein</fullName>
    </submittedName>
</protein>